<keyword evidence="2" id="KW-0732">Signal</keyword>
<feature type="region of interest" description="Disordered" evidence="1">
    <location>
        <begin position="53"/>
        <end position="76"/>
    </location>
</feature>
<evidence type="ECO:0000256" key="1">
    <source>
        <dbReference type="SAM" id="MobiDB-lite"/>
    </source>
</evidence>
<dbReference type="EMBL" id="KZ821678">
    <property type="protein sequence ID" value="PYH86005.1"/>
    <property type="molecule type" value="Genomic_DNA"/>
</dbReference>
<evidence type="ECO:0000313" key="4">
    <source>
        <dbReference type="Proteomes" id="UP000248340"/>
    </source>
</evidence>
<evidence type="ECO:0000256" key="2">
    <source>
        <dbReference type="SAM" id="SignalP"/>
    </source>
</evidence>
<accession>A0A319CK79</accession>
<dbReference type="OrthoDB" id="4480313at2759"/>
<gene>
    <name evidence="3" type="ORF">BO82DRAFT_389144</name>
</gene>
<sequence length="243" mass="26605">MVRFCSTLSLISLLTPIVLAGVIPESNEVGTFDQFDTVPQGEAVPNDEVYTDDGSELHTWHDDDDDGGGPALDTRGFDEAGADDFSYAEVDEDPSYASAAAGGDVAARAPANCDQMVRTSIDTCKRGVQSRIDTCKRNIQDNIATCKQNLSKRIDECKKKHKWPWEKARCEAMRLDGNRLCEQRKAKTPLCEKSRPQVLVCCEGLRTSVRGVCAIKPVPVARVQQALQNAQQGCMKGLVFPPL</sequence>
<feature type="chain" id="PRO_5016352272" evidence="2">
    <location>
        <begin position="21"/>
        <end position="243"/>
    </location>
</feature>
<protein>
    <submittedName>
        <fullName evidence="3">Uncharacterized protein</fullName>
    </submittedName>
</protein>
<dbReference type="GeneID" id="37141175"/>
<evidence type="ECO:0000313" key="3">
    <source>
        <dbReference type="EMBL" id="PYH86005.1"/>
    </source>
</evidence>
<keyword evidence="4" id="KW-1185">Reference proteome</keyword>
<dbReference type="RefSeq" id="XP_025496205.1">
    <property type="nucleotide sequence ID" value="XM_025638433.1"/>
</dbReference>
<name>A0A319CK79_9EURO</name>
<dbReference type="Proteomes" id="UP000248340">
    <property type="component" value="Unassembled WGS sequence"/>
</dbReference>
<reference evidence="3 4" key="1">
    <citation type="submission" date="2016-12" db="EMBL/GenBank/DDBJ databases">
        <title>The genomes of Aspergillus section Nigri reveals drivers in fungal speciation.</title>
        <authorList>
            <consortium name="DOE Joint Genome Institute"/>
            <person name="Vesth T.C."/>
            <person name="Nybo J."/>
            <person name="Theobald S."/>
            <person name="Brandl J."/>
            <person name="Frisvad J.C."/>
            <person name="Nielsen K.F."/>
            <person name="Lyhne E.K."/>
            <person name="Kogle M.E."/>
            <person name="Kuo A."/>
            <person name="Riley R."/>
            <person name="Clum A."/>
            <person name="Nolan M."/>
            <person name="Lipzen A."/>
            <person name="Salamov A."/>
            <person name="Henrissat B."/>
            <person name="Wiebenga A."/>
            <person name="De Vries R.P."/>
            <person name="Grigoriev I.V."/>
            <person name="Mortensen U.H."/>
            <person name="Andersen M.R."/>
            <person name="Baker S.E."/>
        </authorList>
    </citation>
    <scope>NUCLEOTIDE SEQUENCE [LARGE SCALE GENOMIC DNA]</scope>
    <source>
        <strain evidence="3 4">CBS 121591</strain>
    </source>
</reference>
<organism evidence="3 4">
    <name type="scientific">Aspergillus uvarum CBS 121591</name>
    <dbReference type="NCBI Taxonomy" id="1448315"/>
    <lineage>
        <taxon>Eukaryota</taxon>
        <taxon>Fungi</taxon>
        <taxon>Dikarya</taxon>
        <taxon>Ascomycota</taxon>
        <taxon>Pezizomycotina</taxon>
        <taxon>Eurotiomycetes</taxon>
        <taxon>Eurotiomycetidae</taxon>
        <taxon>Eurotiales</taxon>
        <taxon>Aspergillaceae</taxon>
        <taxon>Aspergillus</taxon>
        <taxon>Aspergillus subgen. Circumdati</taxon>
    </lineage>
</organism>
<dbReference type="VEuPathDB" id="FungiDB:BO82DRAFT_389144"/>
<proteinExistence type="predicted"/>
<feature type="signal peptide" evidence="2">
    <location>
        <begin position="1"/>
        <end position="20"/>
    </location>
</feature>
<dbReference type="AlphaFoldDB" id="A0A319CK79"/>